<dbReference type="SUPFAM" id="SSF101967">
    <property type="entry name" value="Adhesin YadA, collagen-binding domain"/>
    <property type="match status" value="1"/>
</dbReference>
<proteinExistence type="predicted"/>
<dbReference type="Gene3D" id="2.150.10.10">
    <property type="entry name" value="Serralysin-like metalloprotease, C-terminal"/>
    <property type="match status" value="1"/>
</dbReference>
<evidence type="ECO:0000313" key="2">
    <source>
        <dbReference type="EMBL" id="MSN97186.1"/>
    </source>
</evidence>
<name>A0A6L5WJR5_9BACT</name>
<evidence type="ECO:0000313" key="3">
    <source>
        <dbReference type="Proteomes" id="UP000476338"/>
    </source>
</evidence>
<dbReference type="Pfam" id="PF05658">
    <property type="entry name" value="YadA_head"/>
    <property type="match status" value="2"/>
</dbReference>
<gene>
    <name evidence="2" type="ORF">F1B92_08450</name>
</gene>
<evidence type="ECO:0000259" key="1">
    <source>
        <dbReference type="Pfam" id="PF05658"/>
    </source>
</evidence>
<dbReference type="CDD" id="cd12820">
    <property type="entry name" value="LbR_YadA-like"/>
    <property type="match status" value="1"/>
</dbReference>
<protein>
    <recommendedName>
        <fullName evidence="1">Trimeric autotransporter adhesin YadA-like head domain-containing protein</fullName>
    </recommendedName>
</protein>
<reference evidence="2 3" key="1">
    <citation type="submission" date="2019-09" db="EMBL/GenBank/DDBJ databases">
        <authorList>
            <person name="Silva M."/>
            <person name="Pereira G."/>
            <person name="Lopes-Da-Costa L."/>
            <person name="Silva E."/>
        </authorList>
    </citation>
    <scope>NUCLEOTIDE SEQUENCE [LARGE SCALE GENOMIC DNA]</scope>
    <source>
        <strain evidence="2 3">FMV-PI01</strain>
    </source>
</reference>
<reference evidence="2 3" key="2">
    <citation type="submission" date="2020-03" db="EMBL/GenBank/DDBJ databases">
        <title>Campylobacter portucalensis sp. nov., a new species of Campylobacter isolated from the reproductive tract of bulls.</title>
        <authorList>
            <person name="Silva M.F."/>
            <person name="Pereira G."/>
            <person name="Carneiro C."/>
            <person name="Hemphill A."/>
            <person name="Mateus L."/>
            <person name="Lopes-Da-Costa L."/>
            <person name="Silva E."/>
        </authorList>
    </citation>
    <scope>NUCLEOTIDE SEQUENCE [LARGE SCALE GENOMIC DNA]</scope>
    <source>
        <strain evidence="2 3">FMV-PI01</strain>
    </source>
</reference>
<dbReference type="AlphaFoldDB" id="A0A6L5WJR5"/>
<feature type="domain" description="Trimeric autotransporter adhesin YadA-like head" evidence="1">
    <location>
        <begin position="115"/>
        <end position="139"/>
    </location>
</feature>
<dbReference type="Proteomes" id="UP000476338">
    <property type="component" value="Unassembled WGS sequence"/>
</dbReference>
<comment type="caution">
    <text evidence="2">The sequence shown here is derived from an EMBL/GenBank/DDBJ whole genome shotgun (WGS) entry which is preliminary data.</text>
</comment>
<accession>A0A6L5WJR5</accession>
<feature type="non-terminal residue" evidence="2">
    <location>
        <position position="481"/>
    </location>
</feature>
<dbReference type="RefSeq" id="WP_407643644.1">
    <property type="nucleotide sequence ID" value="NZ_VWSJ01000061.1"/>
</dbReference>
<dbReference type="EMBL" id="VWSJ01000061">
    <property type="protein sequence ID" value="MSN97186.1"/>
    <property type="molecule type" value="Genomic_DNA"/>
</dbReference>
<feature type="non-terminal residue" evidence="2">
    <location>
        <position position="1"/>
    </location>
</feature>
<dbReference type="InterPro" id="IPR008640">
    <property type="entry name" value="Adhesin_Head_dom"/>
</dbReference>
<keyword evidence="3" id="KW-1185">Reference proteome</keyword>
<organism evidence="2 3">
    <name type="scientific">Campylobacter portucalensis</name>
    <dbReference type="NCBI Taxonomy" id="2608384"/>
    <lineage>
        <taxon>Bacteria</taxon>
        <taxon>Pseudomonadati</taxon>
        <taxon>Campylobacterota</taxon>
        <taxon>Epsilonproteobacteria</taxon>
        <taxon>Campylobacterales</taxon>
        <taxon>Campylobacteraceae</taxon>
        <taxon>Campylobacter</taxon>
    </lineage>
</organism>
<feature type="domain" description="Trimeric autotransporter adhesin YadA-like head" evidence="1">
    <location>
        <begin position="145"/>
        <end position="168"/>
    </location>
</feature>
<sequence length="481" mass="51856">DLNSTISGKEIKFTLNKATSVDENDSRVITSQAVFNEFKNYTKTSELGNEFLKKDGSNIDNKKIEFGKNVGIEKIELSDSNKSTTELVQAQALINYLKGEGNHSVKISDSLKTTAKGDHSVSIGSDAKTENSYSIAIGHKTSSTNRQSIAIGSENTASGEQSISIGSDNNVSGKISAALGRGNNITGEHSFSIGAYNKIEGNHTYVLGSNVNTNSSITDAIVLGNQSEGKSNTVSVGSNSKQRRIIYVADPQDKFDAVNKKYVDELKLTYMANGSKDKNKTVKLTDGLNFIKSENISVTIADDGNITHALNNNLKNIDSISGGSDSRGTKITLDANKTEISFNNSKLKELLEGEINATSNEAISAKQLYDLASKLGIDVNETNKTKFKTLTLSEFKLKEVNGTDGKEPKNVVEGLKNVTSKINQGFKFGADNNTSTNIPHYLGSRIDIVKLANGSENIKDYNGSNLITNYTKDNNGNAKIE</sequence>
<dbReference type="InterPro" id="IPR011049">
    <property type="entry name" value="Serralysin-like_metalloprot_C"/>
</dbReference>
<dbReference type="GO" id="GO:0019867">
    <property type="term" value="C:outer membrane"/>
    <property type="evidence" value="ECO:0007669"/>
    <property type="project" value="InterPro"/>
</dbReference>